<dbReference type="SUPFAM" id="SSF50494">
    <property type="entry name" value="Trypsin-like serine proteases"/>
    <property type="match status" value="1"/>
</dbReference>
<protein>
    <submittedName>
        <fullName evidence="7">Serine protease</fullName>
    </submittedName>
</protein>
<evidence type="ECO:0000256" key="3">
    <source>
        <dbReference type="ARBA" id="ARBA00022801"/>
    </source>
</evidence>
<dbReference type="Proteomes" id="UP000298860">
    <property type="component" value="Unassembled WGS sequence"/>
</dbReference>
<keyword evidence="5" id="KW-1133">Transmembrane helix</keyword>
<dbReference type="InterPro" id="IPR036034">
    <property type="entry name" value="PDZ_sf"/>
</dbReference>
<evidence type="ECO:0000256" key="2">
    <source>
        <dbReference type="ARBA" id="ARBA00022670"/>
    </source>
</evidence>
<feature type="region of interest" description="Disordered" evidence="4">
    <location>
        <begin position="1"/>
        <end position="173"/>
    </location>
</feature>
<feature type="domain" description="PDZ" evidence="6">
    <location>
        <begin position="446"/>
        <end position="529"/>
    </location>
</feature>
<dbReference type="PANTHER" id="PTHR43343:SF3">
    <property type="entry name" value="PROTEASE DO-LIKE 8, CHLOROPLASTIC"/>
    <property type="match status" value="1"/>
</dbReference>
<dbReference type="Gene3D" id="2.30.42.10">
    <property type="match status" value="1"/>
</dbReference>
<evidence type="ECO:0000256" key="4">
    <source>
        <dbReference type="SAM" id="MobiDB-lite"/>
    </source>
</evidence>
<evidence type="ECO:0000256" key="5">
    <source>
        <dbReference type="SAM" id="Phobius"/>
    </source>
</evidence>
<dbReference type="InterPro" id="IPR009003">
    <property type="entry name" value="Peptidase_S1_PA"/>
</dbReference>
<keyword evidence="3" id="KW-0378">Hydrolase</keyword>
<accession>A0A4D4J4J6</accession>
<evidence type="ECO:0000256" key="1">
    <source>
        <dbReference type="ARBA" id="ARBA00010541"/>
    </source>
</evidence>
<dbReference type="PROSITE" id="PS50106">
    <property type="entry name" value="PDZ"/>
    <property type="match status" value="1"/>
</dbReference>
<dbReference type="Pfam" id="PF13365">
    <property type="entry name" value="Trypsin_2"/>
    <property type="match status" value="1"/>
</dbReference>
<reference evidence="8" key="1">
    <citation type="submission" date="2019-04" db="EMBL/GenBank/DDBJ databases">
        <title>Draft genome sequence of Pseudonocardiaceae bacterium SL3-2-4.</title>
        <authorList>
            <person name="Ningsih F."/>
            <person name="Yokota A."/>
            <person name="Sakai Y."/>
            <person name="Nanatani K."/>
            <person name="Yabe S."/>
            <person name="Oetari A."/>
            <person name="Sjamsuridzal W."/>
        </authorList>
    </citation>
    <scope>NUCLEOTIDE SEQUENCE [LARGE SCALE GENOMIC DNA]</scope>
    <source>
        <strain evidence="8">SL3-2-4</strain>
    </source>
</reference>
<evidence type="ECO:0000313" key="7">
    <source>
        <dbReference type="EMBL" id="GDY29992.1"/>
    </source>
</evidence>
<dbReference type="InterPro" id="IPR001478">
    <property type="entry name" value="PDZ"/>
</dbReference>
<sequence length="541" mass="54410">MSQQPNRSPDQPGPDANGAETGGDATSRQWRDAAAAGAPASGGENGRPRLGPRPLHRPPVDPGQAAVFGRPDGVSGAFAPRTAEQDAERRHGPVAPPPADALVQAFGRPPGQDGVVLQRPPGGHAEAEGTEPAFWTADDGRDPWRDPGAGAVLGPPALDAERGERASPPESPGPLLSVPELLFGRRVKPTALLALFAAALLVGAVGGLIGWGMTKAGGGLTDSSVTINQVSSAKDRPPGSVAAIARQVSPAVVSIEVRAGQGGDIGSGVVIDGKGYVLTNNHVLSAAARDPNASIQAVFTDGTRAPAAIVGRDPKTDLAVIKVAVSNPVVVKLGRSADLAVGDTVIAIGSPLGLASTVTEGIVSAVNRPLMVPGEGGDPPVAYDAIQTDAAINPGNSGGALVDTTGALVGINSLIKTFNSGESGGGSIGLGFAIPVDQAARIAQGLIRDGQVKHADLGVNAKSVSANTSDGAQVQNVQAGGAAAQAGVVEGDVITKVGDRPIRNAEELVVVVREHNIGETVPVQVVRQGRQLTLQVSLHSD</sequence>
<dbReference type="InterPro" id="IPR043504">
    <property type="entry name" value="Peptidase_S1_PA_chymotrypsin"/>
</dbReference>
<organism evidence="7 8">
    <name type="scientific">Gandjariella thermophila</name>
    <dbReference type="NCBI Taxonomy" id="1931992"/>
    <lineage>
        <taxon>Bacteria</taxon>
        <taxon>Bacillati</taxon>
        <taxon>Actinomycetota</taxon>
        <taxon>Actinomycetes</taxon>
        <taxon>Pseudonocardiales</taxon>
        <taxon>Pseudonocardiaceae</taxon>
        <taxon>Gandjariella</taxon>
    </lineage>
</organism>
<dbReference type="InterPro" id="IPR051201">
    <property type="entry name" value="Chloro_Bact_Ser_Proteases"/>
</dbReference>
<gene>
    <name evidence="7" type="ORF">GTS_16250</name>
</gene>
<dbReference type="GO" id="GO:0004252">
    <property type="term" value="F:serine-type endopeptidase activity"/>
    <property type="evidence" value="ECO:0007669"/>
    <property type="project" value="InterPro"/>
</dbReference>
<keyword evidence="5" id="KW-0812">Transmembrane</keyword>
<dbReference type="EMBL" id="BJFL01000005">
    <property type="protein sequence ID" value="GDY29992.1"/>
    <property type="molecule type" value="Genomic_DNA"/>
</dbReference>
<dbReference type="Pfam" id="PF13180">
    <property type="entry name" value="PDZ_2"/>
    <property type="match status" value="1"/>
</dbReference>
<evidence type="ECO:0000313" key="8">
    <source>
        <dbReference type="Proteomes" id="UP000298860"/>
    </source>
</evidence>
<feature type="transmembrane region" description="Helical" evidence="5">
    <location>
        <begin position="191"/>
        <end position="213"/>
    </location>
</feature>
<dbReference type="SMART" id="SM00228">
    <property type="entry name" value="PDZ"/>
    <property type="match status" value="1"/>
</dbReference>
<dbReference type="InterPro" id="IPR001940">
    <property type="entry name" value="Peptidase_S1C"/>
</dbReference>
<dbReference type="Gene3D" id="2.40.10.10">
    <property type="entry name" value="Trypsin-like serine proteases"/>
    <property type="match status" value="2"/>
</dbReference>
<keyword evidence="2 7" id="KW-0645">Protease</keyword>
<dbReference type="SUPFAM" id="SSF50156">
    <property type="entry name" value="PDZ domain-like"/>
    <property type="match status" value="1"/>
</dbReference>
<dbReference type="RefSeq" id="WP_137813124.1">
    <property type="nucleotide sequence ID" value="NZ_BJFL01000005.1"/>
</dbReference>
<comment type="similarity">
    <text evidence="1">Belongs to the peptidase S1C family.</text>
</comment>
<dbReference type="AlphaFoldDB" id="A0A4D4J4J6"/>
<keyword evidence="5" id="KW-0472">Membrane</keyword>
<dbReference type="PRINTS" id="PR00834">
    <property type="entry name" value="PROTEASES2C"/>
</dbReference>
<feature type="compositionally biased region" description="Low complexity" evidence="4">
    <location>
        <begin position="33"/>
        <end position="53"/>
    </location>
</feature>
<evidence type="ECO:0000259" key="6">
    <source>
        <dbReference type="PROSITE" id="PS50106"/>
    </source>
</evidence>
<comment type="caution">
    <text evidence="7">The sequence shown here is derived from an EMBL/GenBank/DDBJ whole genome shotgun (WGS) entry which is preliminary data.</text>
</comment>
<name>A0A4D4J4J6_9PSEU</name>
<dbReference type="OrthoDB" id="9758917at2"/>
<keyword evidence="8" id="KW-1185">Reference proteome</keyword>
<dbReference type="PANTHER" id="PTHR43343">
    <property type="entry name" value="PEPTIDASE S12"/>
    <property type="match status" value="1"/>
</dbReference>
<dbReference type="GO" id="GO:0006508">
    <property type="term" value="P:proteolysis"/>
    <property type="evidence" value="ECO:0007669"/>
    <property type="project" value="UniProtKB-KW"/>
</dbReference>
<proteinExistence type="inferred from homology"/>